<dbReference type="InterPro" id="IPR036779">
    <property type="entry name" value="LysM_dom_sf"/>
</dbReference>
<proteinExistence type="predicted"/>
<dbReference type="InterPro" id="IPR018392">
    <property type="entry name" value="LysM"/>
</dbReference>
<evidence type="ECO:0000259" key="1">
    <source>
        <dbReference type="PROSITE" id="PS51782"/>
    </source>
</evidence>
<dbReference type="EMBL" id="NKXO01000004">
    <property type="protein sequence ID" value="PKQ70638.1"/>
    <property type="molecule type" value="Genomic_DNA"/>
</dbReference>
<keyword evidence="3" id="KW-1185">Reference proteome</keyword>
<dbReference type="CDD" id="cd00118">
    <property type="entry name" value="LysM"/>
    <property type="match status" value="1"/>
</dbReference>
<accession>A0A2N3IK62</accession>
<name>A0A2N3IK62_9BACT</name>
<protein>
    <submittedName>
        <fullName evidence="2">LysM domain</fullName>
    </submittedName>
</protein>
<evidence type="ECO:0000313" key="2">
    <source>
        <dbReference type="EMBL" id="PKQ70638.1"/>
    </source>
</evidence>
<dbReference type="Pfam" id="PF01476">
    <property type="entry name" value="LysM"/>
    <property type="match status" value="1"/>
</dbReference>
<dbReference type="Gene3D" id="3.10.350.10">
    <property type="entry name" value="LysM domain"/>
    <property type="match status" value="1"/>
</dbReference>
<evidence type="ECO:0000313" key="3">
    <source>
        <dbReference type="Proteomes" id="UP000233387"/>
    </source>
</evidence>
<dbReference type="PROSITE" id="PS51782">
    <property type="entry name" value="LYSM"/>
    <property type="match status" value="1"/>
</dbReference>
<dbReference type="SUPFAM" id="SSF54106">
    <property type="entry name" value="LysM domain"/>
    <property type="match status" value="1"/>
</dbReference>
<dbReference type="InterPro" id="IPR052196">
    <property type="entry name" value="Bact_Kbp"/>
</dbReference>
<dbReference type="Proteomes" id="UP000233387">
    <property type="component" value="Unassembled WGS sequence"/>
</dbReference>
<dbReference type="PANTHER" id="PTHR34700:SF4">
    <property type="entry name" value="PHAGE-LIKE ELEMENT PBSX PROTEIN XKDP"/>
    <property type="match status" value="1"/>
</dbReference>
<dbReference type="SMART" id="SM00257">
    <property type="entry name" value="LysM"/>
    <property type="match status" value="1"/>
</dbReference>
<dbReference type="AlphaFoldDB" id="A0A2N3IK62"/>
<feature type="domain" description="LysM" evidence="1">
    <location>
        <begin position="82"/>
        <end position="132"/>
    </location>
</feature>
<reference evidence="2 3" key="1">
    <citation type="submission" date="2017-06" db="EMBL/GenBank/DDBJ databases">
        <title>Raineya orbicola gen. nov., sp. nov. a slightly thermophilic bacterium of the phylum Bacteroidetes and the description of Raineyaceae fam. nov.</title>
        <authorList>
            <person name="Albuquerque L."/>
            <person name="Polonia A.R.M."/>
            <person name="Barroso C."/>
            <person name="Froufe H.J.C."/>
            <person name="Lage O."/>
            <person name="Lobo-Da-Cunha A."/>
            <person name="Egas C."/>
            <person name="Da Costa M.S."/>
        </authorList>
    </citation>
    <scope>NUCLEOTIDE SEQUENCE [LARGE SCALE GENOMIC DNA]</scope>
    <source>
        <strain evidence="2 3">SPSPC-11</strain>
    </source>
</reference>
<sequence>MFDLKEMAEKALKTKVEEVVRGRVRDLEVIVNGTEVTIRGEVETAADKQAVLADVQNVEGLTKIVTGLSVAEEVRKAEAEKQTYTVQAGDTLWGIAQKLLGNGALYTKIYEANKDVIGSNPDLIKVGMVLKIPQ</sequence>
<dbReference type="RefSeq" id="WP_101357633.1">
    <property type="nucleotide sequence ID" value="NZ_NKXO01000004.1"/>
</dbReference>
<organism evidence="2 3">
    <name type="scientific">Raineya orbicola</name>
    <dbReference type="NCBI Taxonomy" id="2016530"/>
    <lineage>
        <taxon>Bacteria</taxon>
        <taxon>Pseudomonadati</taxon>
        <taxon>Bacteroidota</taxon>
        <taxon>Cytophagia</taxon>
        <taxon>Cytophagales</taxon>
        <taxon>Raineyaceae</taxon>
        <taxon>Raineya</taxon>
    </lineage>
</organism>
<dbReference type="OrthoDB" id="370541at2"/>
<dbReference type="PANTHER" id="PTHR34700">
    <property type="entry name" value="POTASSIUM BINDING PROTEIN KBP"/>
    <property type="match status" value="1"/>
</dbReference>
<gene>
    <name evidence="2" type="ORF">Rain11_0368</name>
</gene>
<comment type="caution">
    <text evidence="2">The sequence shown here is derived from an EMBL/GenBank/DDBJ whole genome shotgun (WGS) entry which is preliminary data.</text>
</comment>